<feature type="compositionally biased region" description="Acidic residues" evidence="1">
    <location>
        <begin position="92"/>
        <end position="103"/>
    </location>
</feature>
<evidence type="ECO:0000313" key="3">
    <source>
        <dbReference type="WBParaSite" id="jg25814"/>
    </source>
</evidence>
<feature type="region of interest" description="Disordered" evidence="1">
    <location>
        <begin position="53"/>
        <end position="103"/>
    </location>
</feature>
<sequence length="103" mass="11353">MQALSGDHNYGHQRQLHDFCPDHSDNFVAMIEANPTFHDPSLCKIYEIGRGREMMRGGDGQDGPNLIDFDNSDSGDSESSSSSSEDHYSSSEEGDEENVANLI</sequence>
<evidence type="ECO:0000256" key="1">
    <source>
        <dbReference type="SAM" id="MobiDB-lite"/>
    </source>
</evidence>
<dbReference type="Gene3D" id="2.130.10.10">
    <property type="entry name" value="YVTN repeat-like/Quinoprotein amine dehydrogenase"/>
    <property type="match status" value="1"/>
</dbReference>
<evidence type="ECO:0000313" key="2">
    <source>
        <dbReference type="Proteomes" id="UP000887574"/>
    </source>
</evidence>
<reference evidence="3" key="1">
    <citation type="submission" date="2022-11" db="UniProtKB">
        <authorList>
            <consortium name="WormBaseParasite"/>
        </authorList>
    </citation>
    <scope>IDENTIFICATION</scope>
</reference>
<organism evidence="2 3">
    <name type="scientific">Ditylenchus dipsaci</name>
    <dbReference type="NCBI Taxonomy" id="166011"/>
    <lineage>
        <taxon>Eukaryota</taxon>
        <taxon>Metazoa</taxon>
        <taxon>Ecdysozoa</taxon>
        <taxon>Nematoda</taxon>
        <taxon>Chromadorea</taxon>
        <taxon>Rhabditida</taxon>
        <taxon>Tylenchina</taxon>
        <taxon>Tylenchomorpha</taxon>
        <taxon>Sphaerularioidea</taxon>
        <taxon>Anguinidae</taxon>
        <taxon>Anguininae</taxon>
        <taxon>Ditylenchus</taxon>
    </lineage>
</organism>
<name>A0A915E3J2_9BILA</name>
<dbReference type="InterPro" id="IPR015943">
    <property type="entry name" value="WD40/YVTN_repeat-like_dom_sf"/>
</dbReference>
<proteinExistence type="predicted"/>
<dbReference type="Proteomes" id="UP000887574">
    <property type="component" value="Unplaced"/>
</dbReference>
<accession>A0A915E3J2</accession>
<dbReference type="WBParaSite" id="jg25814">
    <property type="protein sequence ID" value="jg25814"/>
    <property type="gene ID" value="jg25814"/>
</dbReference>
<dbReference type="AlphaFoldDB" id="A0A915E3J2"/>
<protein>
    <submittedName>
        <fullName evidence="3">Uncharacterized protein</fullName>
    </submittedName>
</protein>
<keyword evidence="2" id="KW-1185">Reference proteome</keyword>